<accession>A0A7Y0EZ15</accession>
<comment type="similarity">
    <text evidence="2">Belongs to the bacterial solute-binding protein 5 family.</text>
</comment>
<dbReference type="GO" id="GO:1904680">
    <property type="term" value="F:peptide transmembrane transporter activity"/>
    <property type="evidence" value="ECO:0007669"/>
    <property type="project" value="TreeGrafter"/>
</dbReference>
<organism evidence="7 8">
    <name type="scientific">Bifidobacterium olomucense</name>
    <dbReference type="NCBI Taxonomy" id="2675324"/>
    <lineage>
        <taxon>Bacteria</taxon>
        <taxon>Bacillati</taxon>
        <taxon>Actinomycetota</taxon>
        <taxon>Actinomycetes</taxon>
        <taxon>Bifidobacteriales</taxon>
        <taxon>Bifidobacteriaceae</taxon>
        <taxon>Bifidobacterium</taxon>
    </lineage>
</organism>
<dbReference type="PIRSF" id="PIRSF002741">
    <property type="entry name" value="MppA"/>
    <property type="match status" value="1"/>
</dbReference>
<dbReference type="InterPro" id="IPR030678">
    <property type="entry name" value="Peptide/Ni-bd"/>
</dbReference>
<keyword evidence="5" id="KW-1133">Transmembrane helix</keyword>
<reference evidence="7 8" key="1">
    <citation type="submission" date="2020-02" db="EMBL/GenBank/DDBJ databases">
        <title>Characterization of phylogenetic diversity of novel bifidobacterial species isolated in Czech ZOOs.</title>
        <authorList>
            <person name="Lugli G.A."/>
            <person name="Vera N.B."/>
            <person name="Ventura M."/>
        </authorList>
    </citation>
    <scope>NUCLEOTIDE SEQUENCE [LARGE SCALE GENOMIC DNA]</scope>
    <source>
        <strain evidence="7 8">DSM 109959</strain>
    </source>
</reference>
<protein>
    <submittedName>
        <fullName evidence="7">ABC transporter substrate-binding protein</fullName>
    </submittedName>
</protein>
<keyword evidence="3" id="KW-0813">Transport</keyword>
<dbReference type="SUPFAM" id="SSF53850">
    <property type="entry name" value="Periplasmic binding protein-like II"/>
    <property type="match status" value="1"/>
</dbReference>
<keyword evidence="8" id="KW-1185">Reference proteome</keyword>
<evidence type="ECO:0000256" key="5">
    <source>
        <dbReference type="SAM" id="Phobius"/>
    </source>
</evidence>
<dbReference type="Pfam" id="PF00496">
    <property type="entry name" value="SBP_bac_5"/>
    <property type="match status" value="1"/>
</dbReference>
<name>A0A7Y0EZ15_9BIFI</name>
<evidence type="ECO:0000256" key="1">
    <source>
        <dbReference type="ARBA" id="ARBA00004196"/>
    </source>
</evidence>
<evidence type="ECO:0000256" key="3">
    <source>
        <dbReference type="ARBA" id="ARBA00022448"/>
    </source>
</evidence>
<keyword evidence="5" id="KW-0472">Membrane</keyword>
<feature type="transmembrane region" description="Helical" evidence="5">
    <location>
        <begin position="12"/>
        <end position="36"/>
    </location>
</feature>
<feature type="domain" description="Solute-binding protein family 5" evidence="6">
    <location>
        <begin position="112"/>
        <end position="452"/>
    </location>
</feature>
<dbReference type="GO" id="GO:0042597">
    <property type="term" value="C:periplasmic space"/>
    <property type="evidence" value="ECO:0007669"/>
    <property type="project" value="UniProtKB-ARBA"/>
</dbReference>
<dbReference type="EMBL" id="JAAIIG010000011">
    <property type="protein sequence ID" value="NMM99006.1"/>
    <property type="molecule type" value="Genomic_DNA"/>
</dbReference>
<dbReference type="Gene3D" id="3.90.76.10">
    <property type="entry name" value="Dipeptide-binding Protein, Domain 1"/>
    <property type="match status" value="1"/>
</dbReference>
<dbReference type="GO" id="GO:0043190">
    <property type="term" value="C:ATP-binding cassette (ABC) transporter complex"/>
    <property type="evidence" value="ECO:0007669"/>
    <property type="project" value="InterPro"/>
</dbReference>
<evidence type="ECO:0000256" key="4">
    <source>
        <dbReference type="ARBA" id="ARBA00022729"/>
    </source>
</evidence>
<comment type="subcellular location">
    <subcellularLocation>
        <location evidence="1">Cell envelope</location>
    </subcellularLocation>
</comment>
<evidence type="ECO:0000259" key="6">
    <source>
        <dbReference type="Pfam" id="PF00496"/>
    </source>
</evidence>
<gene>
    <name evidence="7" type="ORF">G1C97_1964</name>
</gene>
<sequence>MRSRHNRQPNVWAQWGIFFGVAAALGALVWTGWAILEHRSILPTGNASSAQQVNIGVTDLPQSLDIRPGGTAAASAGNAASVADLNATPAADRLLLGNVYETLVTIDQRNQLQPGLATKWTVSDDGLTYTFTLPSAVKFSNGHTLDATDVVWSLQQAQSAENKSDGTVTNPSETLGSLASVTNPDAATVTITLTQPNPTLLRTLGGPLGAVFDAELGDGFDYATQAAGSGPFTVVDFKAGKSLTLARNDTYHGTKAASATVAITNFADDAALAKAVTDGTVDLAANLSGKQAATLTGDGNGSGVTVSKGTTASKVLLAYNHGNDSLLSDEQARKAFRYLFDAGAIADAQSDSAGLLSGPISQTEPGYEDLTGLFPHDVAKTQEMFAYFDPMYLTTVDLVVSEQYRSIGEAIAQQAGQLSLPPVQLEVLPEAEYAQRIAAGTWAMTVVSMNGTGDAGLFADPDSMFHYDHGEAQQAWAAARAATNETDYESRMKAYARLVSDDAAADWLYTRACFTVARDGVSGYPTEMTDQRMDLSHVQGA</sequence>
<keyword evidence="5" id="KW-0812">Transmembrane</keyword>
<dbReference type="AlphaFoldDB" id="A0A7Y0EZ15"/>
<dbReference type="GO" id="GO:0030313">
    <property type="term" value="C:cell envelope"/>
    <property type="evidence" value="ECO:0007669"/>
    <property type="project" value="UniProtKB-SubCell"/>
</dbReference>
<dbReference type="PANTHER" id="PTHR30290:SF10">
    <property type="entry name" value="PERIPLASMIC OLIGOPEPTIDE-BINDING PROTEIN-RELATED"/>
    <property type="match status" value="1"/>
</dbReference>
<dbReference type="GO" id="GO:0015833">
    <property type="term" value="P:peptide transport"/>
    <property type="evidence" value="ECO:0007669"/>
    <property type="project" value="TreeGrafter"/>
</dbReference>
<dbReference type="RefSeq" id="WP_169241615.1">
    <property type="nucleotide sequence ID" value="NZ_JAAIIG010000011.1"/>
</dbReference>
<comment type="caution">
    <text evidence="7">The sequence shown here is derived from an EMBL/GenBank/DDBJ whole genome shotgun (WGS) entry which is preliminary data.</text>
</comment>
<evidence type="ECO:0000313" key="8">
    <source>
        <dbReference type="Proteomes" id="UP000543419"/>
    </source>
</evidence>
<dbReference type="InterPro" id="IPR039424">
    <property type="entry name" value="SBP_5"/>
</dbReference>
<dbReference type="InterPro" id="IPR000914">
    <property type="entry name" value="SBP_5_dom"/>
</dbReference>
<proteinExistence type="inferred from homology"/>
<dbReference type="Proteomes" id="UP000543419">
    <property type="component" value="Unassembled WGS sequence"/>
</dbReference>
<dbReference type="Gene3D" id="3.40.190.10">
    <property type="entry name" value="Periplasmic binding protein-like II"/>
    <property type="match status" value="1"/>
</dbReference>
<evidence type="ECO:0000256" key="2">
    <source>
        <dbReference type="ARBA" id="ARBA00005695"/>
    </source>
</evidence>
<evidence type="ECO:0000313" key="7">
    <source>
        <dbReference type="EMBL" id="NMM99006.1"/>
    </source>
</evidence>
<keyword evidence="4" id="KW-0732">Signal</keyword>
<dbReference type="PANTHER" id="PTHR30290">
    <property type="entry name" value="PERIPLASMIC BINDING COMPONENT OF ABC TRANSPORTER"/>
    <property type="match status" value="1"/>
</dbReference>
<dbReference type="Gene3D" id="3.10.105.10">
    <property type="entry name" value="Dipeptide-binding Protein, Domain 3"/>
    <property type="match status" value="1"/>
</dbReference>